<feature type="region of interest" description="Disordered" evidence="1">
    <location>
        <begin position="116"/>
        <end position="136"/>
    </location>
</feature>
<organism evidence="2 3">
    <name type="scientific">Pseudalkalibacillus berkeleyi</name>
    <dbReference type="NCBI Taxonomy" id="1069813"/>
    <lineage>
        <taxon>Bacteria</taxon>
        <taxon>Bacillati</taxon>
        <taxon>Bacillota</taxon>
        <taxon>Bacilli</taxon>
        <taxon>Bacillales</taxon>
        <taxon>Fictibacillaceae</taxon>
        <taxon>Pseudalkalibacillus</taxon>
    </lineage>
</organism>
<evidence type="ECO:0000256" key="1">
    <source>
        <dbReference type="SAM" id="MobiDB-lite"/>
    </source>
</evidence>
<dbReference type="RefSeq" id="WP_236332195.1">
    <property type="nucleotide sequence ID" value="NZ_JAKIJS010000001.1"/>
</dbReference>
<reference evidence="2 3" key="1">
    <citation type="submission" date="2022-01" db="EMBL/GenBank/DDBJ databases">
        <title>Alkalihalobacillus sp. EGI L200015, a novel bacterium isolated from a salt lake sediment.</title>
        <authorList>
            <person name="Gao L."/>
            <person name="Fang B.-Z."/>
            <person name="Li W.-J."/>
        </authorList>
    </citation>
    <scope>NUCLEOTIDE SEQUENCE [LARGE SCALE GENOMIC DNA]</scope>
    <source>
        <strain evidence="2 3">KCTC 12718</strain>
    </source>
</reference>
<protein>
    <submittedName>
        <fullName evidence="2">YlbD family protein</fullName>
    </submittedName>
</protein>
<gene>
    <name evidence="2" type="ORF">L2716_04505</name>
</gene>
<name>A0ABS9GYU0_9BACL</name>
<keyword evidence="3" id="KW-1185">Reference proteome</keyword>
<dbReference type="Pfam" id="PF14071">
    <property type="entry name" value="YlbD_coat"/>
    <property type="match status" value="1"/>
</dbReference>
<dbReference type="Proteomes" id="UP001649381">
    <property type="component" value="Unassembled WGS sequence"/>
</dbReference>
<accession>A0ABS9GYU0</accession>
<dbReference type="InterPro" id="IPR025953">
    <property type="entry name" value="YlbD_coat"/>
</dbReference>
<evidence type="ECO:0000313" key="3">
    <source>
        <dbReference type="Proteomes" id="UP001649381"/>
    </source>
</evidence>
<sequence length="136" mass="15708">MSKQANNNEKVEQFKMFVRSHPGLIDHVKNGDQSWQDVFTEWNLLGEDHEQWGKYIERKIGVASKKAKKKTNSVNDLSVGELLNMFKNLDIEEVRDYVSQFSSAVTGIQDVLSQFQSKGPTRPPMNSHPFNQYFKD</sequence>
<comment type="caution">
    <text evidence="2">The sequence shown here is derived from an EMBL/GenBank/DDBJ whole genome shotgun (WGS) entry which is preliminary data.</text>
</comment>
<evidence type="ECO:0000313" key="2">
    <source>
        <dbReference type="EMBL" id="MCF6136981.1"/>
    </source>
</evidence>
<proteinExistence type="predicted"/>
<dbReference type="EMBL" id="JAKIJS010000001">
    <property type="protein sequence ID" value="MCF6136981.1"/>
    <property type="molecule type" value="Genomic_DNA"/>
</dbReference>